<dbReference type="PROSITE" id="PS51257">
    <property type="entry name" value="PROKAR_LIPOPROTEIN"/>
    <property type="match status" value="1"/>
</dbReference>
<protein>
    <recommendedName>
        <fullName evidence="2">Lipoprotein</fullName>
    </recommendedName>
</protein>
<organism evidence="1">
    <name type="scientific">viral metagenome</name>
    <dbReference type="NCBI Taxonomy" id="1070528"/>
    <lineage>
        <taxon>unclassified sequences</taxon>
        <taxon>metagenomes</taxon>
        <taxon>organismal metagenomes</taxon>
    </lineage>
</organism>
<dbReference type="AlphaFoldDB" id="A0A6M3M8D7"/>
<sequence>MIRKSIGTFLVVCLLLVWSLVGCAIMQKAFSTPEKQYLSARTEYNKQLTSYVQLFQKQDGATKEIWKVKYTPIFVAADTILDGWSMSLSGNLPSIQDEQKWLDMKNKLIDLIVELSGVKGGQ</sequence>
<proteinExistence type="predicted"/>
<dbReference type="EMBL" id="MT143784">
    <property type="protein sequence ID" value="QJB02450.1"/>
    <property type="molecule type" value="Genomic_DNA"/>
</dbReference>
<reference evidence="1" key="1">
    <citation type="submission" date="2020-03" db="EMBL/GenBank/DDBJ databases">
        <title>The deep terrestrial virosphere.</title>
        <authorList>
            <person name="Holmfeldt K."/>
            <person name="Nilsson E."/>
            <person name="Simone D."/>
            <person name="Lopez-Fernandez M."/>
            <person name="Wu X."/>
            <person name="de Brujin I."/>
            <person name="Lundin D."/>
            <person name="Andersson A."/>
            <person name="Bertilsson S."/>
            <person name="Dopson M."/>
        </authorList>
    </citation>
    <scope>NUCLEOTIDE SEQUENCE</scope>
    <source>
        <strain evidence="1">MM171B01268</strain>
    </source>
</reference>
<evidence type="ECO:0000313" key="1">
    <source>
        <dbReference type="EMBL" id="QJB02450.1"/>
    </source>
</evidence>
<evidence type="ECO:0008006" key="2">
    <source>
        <dbReference type="Google" id="ProtNLM"/>
    </source>
</evidence>
<accession>A0A6M3M8D7</accession>
<gene>
    <name evidence="1" type="ORF">MM171B01268_0008</name>
</gene>
<name>A0A6M3M8D7_9ZZZZ</name>